<sequence>MVEIGRTQLSRSLDDLMSFTNLKNLNMLLRVCSVLWSHCKKLNDQRSRKFIPLNNLVVLLNSSKNRSRISPMCFN</sequence>
<evidence type="ECO:0000313" key="1">
    <source>
        <dbReference type="EMBL" id="ORE06402.1"/>
    </source>
</evidence>
<gene>
    <name evidence="1" type="ORF">BCV72DRAFT_207485</name>
</gene>
<accession>A0A1X0R313</accession>
<organism evidence="1">
    <name type="scientific">Rhizopus microsporus var. microsporus</name>
    <dbReference type="NCBI Taxonomy" id="86635"/>
    <lineage>
        <taxon>Eukaryota</taxon>
        <taxon>Fungi</taxon>
        <taxon>Fungi incertae sedis</taxon>
        <taxon>Mucoromycota</taxon>
        <taxon>Mucoromycotina</taxon>
        <taxon>Mucoromycetes</taxon>
        <taxon>Mucorales</taxon>
        <taxon>Mucorineae</taxon>
        <taxon>Rhizopodaceae</taxon>
        <taxon>Rhizopus</taxon>
    </lineage>
</organism>
<dbReference type="EMBL" id="KV921924">
    <property type="protein sequence ID" value="ORE06402.1"/>
    <property type="molecule type" value="Genomic_DNA"/>
</dbReference>
<dbReference type="VEuPathDB" id="FungiDB:BCV72DRAFT_207485"/>
<dbReference type="Proteomes" id="UP000242414">
    <property type="component" value="Unassembled WGS sequence"/>
</dbReference>
<proteinExistence type="predicted"/>
<dbReference type="AlphaFoldDB" id="A0A1X0R313"/>
<reference evidence="1" key="1">
    <citation type="journal article" date="2016" name="Proc. Natl. Acad. Sci. U.S.A.">
        <title>Lipid metabolic changes in an early divergent fungus govern the establishment of a mutualistic symbiosis with endobacteria.</title>
        <authorList>
            <person name="Lastovetsky O.A."/>
            <person name="Gaspar M.L."/>
            <person name="Mondo S.J."/>
            <person name="LaButti K.M."/>
            <person name="Sandor L."/>
            <person name="Grigoriev I.V."/>
            <person name="Henry S.A."/>
            <person name="Pawlowska T.E."/>
        </authorList>
    </citation>
    <scope>NUCLEOTIDE SEQUENCE [LARGE SCALE GENOMIC DNA]</scope>
    <source>
        <strain evidence="1">ATCC 52814</strain>
    </source>
</reference>
<name>A0A1X0R313_RHIZD</name>
<protein>
    <submittedName>
        <fullName evidence="1">Uncharacterized protein</fullName>
    </submittedName>
</protein>